<organism evidence="15 16">
    <name type="scientific">Campylobacter gastrosuis</name>
    <dbReference type="NCBI Taxonomy" id="2974576"/>
    <lineage>
        <taxon>Bacteria</taxon>
        <taxon>Pseudomonadati</taxon>
        <taxon>Campylobacterota</taxon>
        <taxon>Epsilonproteobacteria</taxon>
        <taxon>Campylobacterales</taxon>
        <taxon>Campylobacteraceae</taxon>
        <taxon>Campylobacter</taxon>
    </lineage>
</organism>
<dbReference type="EC" id="1.17.1.9" evidence="15"/>
<dbReference type="NCBIfam" id="TIGR01583">
    <property type="entry name" value="formate-DH-gamm"/>
    <property type="match status" value="1"/>
</dbReference>
<evidence type="ECO:0000313" key="15">
    <source>
        <dbReference type="EMBL" id="MDL0088532.1"/>
    </source>
</evidence>
<evidence type="ECO:0000256" key="2">
    <source>
        <dbReference type="ARBA" id="ARBA00004651"/>
    </source>
</evidence>
<feature type="transmembrane region" description="Helical" evidence="13">
    <location>
        <begin position="238"/>
        <end position="263"/>
    </location>
</feature>
<feature type="domain" description="Cytochrome b561 bacterial/Ni-hydrogenase" evidence="14">
    <location>
        <begin position="95"/>
        <end position="276"/>
    </location>
</feature>
<dbReference type="Pfam" id="PF01292">
    <property type="entry name" value="Ni_hydr_CYTB"/>
    <property type="match status" value="1"/>
</dbReference>
<evidence type="ECO:0000256" key="7">
    <source>
        <dbReference type="ARBA" id="ARBA00022692"/>
    </source>
</evidence>
<dbReference type="RefSeq" id="WP_284937188.1">
    <property type="nucleotide sequence ID" value="NZ_JANURM010000003.1"/>
</dbReference>
<evidence type="ECO:0000256" key="11">
    <source>
        <dbReference type="ARBA" id="ARBA00023004"/>
    </source>
</evidence>
<reference evidence="15" key="1">
    <citation type="submission" date="2022-08" db="EMBL/GenBank/DDBJ databases">
        <authorList>
            <person name="Wang H."/>
        </authorList>
    </citation>
    <scope>NUCLEOTIDE SEQUENCE</scope>
    <source>
        <strain evidence="15">PS10</strain>
    </source>
</reference>
<dbReference type="PANTHER" id="PTHR30074">
    <property type="entry name" value="FORMATE DEHYDROGENASE, NITRATE-INDUCIBLE, CYTOCHROME B556 FDN SUBUNIT"/>
    <property type="match status" value="1"/>
</dbReference>
<dbReference type="InterPro" id="IPR016174">
    <property type="entry name" value="Di-haem_cyt_TM"/>
</dbReference>
<feature type="transmembrane region" description="Helical" evidence="13">
    <location>
        <begin position="101"/>
        <end position="120"/>
    </location>
</feature>
<name>A0ABT7HP97_9BACT</name>
<reference evidence="15" key="2">
    <citation type="journal article" date="2023" name="Microorganisms">
        <title>Isolation and Genomic Characteristics of Cat-Borne Campylobacter felis sp. nov. and Sheep-Borne Campylobacter ovis sp. nov.</title>
        <authorList>
            <person name="Wang H."/>
            <person name="Li Y."/>
            <person name="Gu Y."/>
            <person name="Zhou G."/>
            <person name="Chen X."/>
            <person name="Zhang X."/>
            <person name="Shao Z."/>
            <person name="Zhang J."/>
            <person name="Zhang M."/>
        </authorList>
    </citation>
    <scope>NUCLEOTIDE SEQUENCE</scope>
    <source>
        <strain evidence="15">PS10</strain>
    </source>
</reference>
<dbReference type="InterPro" id="IPR051817">
    <property type="entry name" value="FDH_cytochrome_b556_subunit"/>
</dbReference>
<feature type="transmembrane region" description="Helical" evidence="13">
    <location>
        <begin position="197"/>
        <end position="218"/>
    </location>
</feature>
<keyword evidence="16" id="KW-1185">Reference proteome</keyword>
<dbReference type="Gene3D" id="1.20.950.20">
    <property type="entry name" value="Transmembrane di-heme cytochromes, Chain C"/>
    <property type="match status" value="1"/>
</dbReference>
<keyword evidence="12 13" id="KW-0472">Membrane</keyword>
<evidence type="ECO:0000256" key="6">
    <source>
        <dbReference type="ARBA" id="ARBA00022617"/>
    </source>
</evidence>
<keyword evidence="8" id="KW-0479">Metal-binding</keyword>
<protein>
    <submittedName>
        <fullName evidence="15">Formate dehydrogenase subunit gamma</fullName>
        <ecNumber evidence="15">1.17.1.9</ecNumber>
    </submittedName>
</protein>
<evidence type="ECO:0000259" key="14">
    <source>
        <dbReference type="Pfam" id="PF01292"/>
    </source>
</evidence>
<comment type="cofactor">
    <cofactor evidence="1">
        <name>heme</name>
        <dbReference type="ChEBI" id="CHEBI:30413"/>
    </cofactor>
</comment>
<keyword evidence="6" id="KW-0349">Heme</keyword>
<dbReference type="Proteomes" id="UP001173801">
    <property type="component" value="Unassembled WGS sequence"/>
</dbReference>
<evidence type="ECO:0000256" key="3">
    <source>
        <dbReference type="ARBA" id="ARBA00010747"/>
    </source>
</evidence>
<accession>A0ABT7HP97</accession>
<dbReference type="InterPro" id="IPR011577">
    <property type="entry name" value="Cyt_b561_bac/Ni-Hgenase"/>
</dbReference>
<evidence type="ECO:0000313" key="16">
    <source>
        <dbReference type="Proteomes" id="UP001173801"/>
    </source>
</evidence>
<dbReference type="EMBL" id="JANURM010000003">
    <property type="protein sequence ID" value="MDL0088532.1"/>
    <property type="molecule type" value="Genomic_DNA"/>
</dbReference>
<evidence type="ECO:0000256" key="1">
    <source>
        <dbReference type="ARBA" id="ARBA00001971"/>
    </source>
</evidence>
<keyword evidence="15" id="KW-0560">Oxidoreductase</keyword>
<dbReference type="InterPro" id="IPR006471">
    <property type="entry name" value="Formate_DH_gsu"/>
</dbReference>
<keyword evidence="11" id="KW-0408">Iron</keyword>
<evidence type="ECO:0000256" key="9">
    <source>
        <dbReference type="ARBA" id="ARBA00022982"/>
    </source>
</evidence>
<comment type="caution">
    <text evidence="15">The sequence shown here is derived from an EMBL/GenBank/DDBJ whole genome shotgun (WGS) entry which is preliminary data.</text>
</comment>
<keyword evidence="4" id="KW-0813">Transport</keyword>
<dbReference type="PANTHER" id="PTHR30074:SF6">
    <property type="entry name" value="FORMATE DEHYDROGENASE GAMMA SUBUNIT"/>
    <property type="match status" value="1"/>
</dbReference>
<keyword evidence="5" id="KW-1003">Cell membrane</keyword>
<dbReference type="SUPFAM" id="SSF81342">
    <property type="entry name" value="Transmembrane di-heme cytochromes"/>
    <property type="match status" value="1"/>
</dbReference>
<comment type="subcellular location">
    <subcellularLocation>
        <location evidence="2">Cell membrane</location>
        <topology evidence="2">Multi-pass membrane protein</topology>
    </subcellularLocation>
</comment>
<evidence type="ECO:0000256" key="5">
    <source>
        <dbReference type="ARBA" id="ARBA00022475"/>
    </source>
</evidence>
<feature type="transmembrane region" description="Helical" evidence="13">
    <location>
        <begin position="140"/>
        <end position="158"/>
    </location>
</feature>
<evidence type="ECO:0000256" key="12">
    <source>
        <dbReference type="ARBA" id="ARBA00023136"/>
    </source>
</evidence>
<keyword evidence="7 13" id="KW-0812">Transmembrane</keyword>
<evidence type="ECO:0000256" key="10">
    <source>
        <dbReference type="ARBA" id="ARBA00022989"/>
    </source>
</evidence>
<feature type="transmembrane region" description="Helical" evidence="13">
    <location>
        <begin position="57"/>
        <end position="80"/>
    </location>
</feature>
<proteinExistence type="inferred from homology"/>
<gene>
    <name evidence="15" type="ORF">NYG85_03985</name>
</gene>
<keyword evidence="9" id="KW-0249">Electron transport</keyword>
<dbReference type="GO" id="GO:0008863">
    <property type="term" value="F:formate dehydrogenase (NAD+) activity"/>
    <property type="evidence" value="ECO:0007669"/>
    <property type="project" value="UniProtKB-EC"/>
</dbReference>
<sequence>MRILTLFLLAINAFALHLPDGTNQFDSKIWGADRVTNIEGYESGLGKIFTFLQGNEYFAYGVLLAILGVVLAFTLHFLLIGPKHFSHDGKKVYAFSLIERLAHGLAGISWVVLVPTGIIMMWGSTFGGGSFVRFAKNSHGIATILFAIAVLPLLFAWIKRMMPTAYDLKWMLMLGGYLSKDKKCIPAGKFNAGQKQWFWVAIPGGILMIATGACMYFLDFKEPAVATWLGISQIELLRLAAIIHNVLGIICALFFLIHIYMAVIAIHGAIWAMITGYKEEEEVYVLHHYWYNELVSKNKIPASDYEKIYPKL</sequence>
<evidence type="ECO:0000256" key="13">
    <source>
        <dbReference type="SAM" id="Phobius"/>
    </source>
</evidence>
<comment type="similarity">
    <text evidence="3">Belongs to the formate dehydrogenase gamma subunit family.</text>
</comment>
<keyword evidence="10 13" id="KW-1133">Transmembrane helix</keyword>
<evidence type="ECO:0000256" key="8">
    <source>
        <dbReference type="ARBA" id="ARBA00022723"/>
    </source>
</evidence>
<evidence type="ECO:0000256" key="4">
    <source>
        <dbReference type="ARBA" id="ARBA00022448"/>
    </source>
</evidence>